<dbReference type="InterPro" id="IPR002129">
    <property type="entry name" value="PyrdxlP-dep_de-COase"/>
</dbReference>
<keyword evidence="5 7" id="KW-0456">Lyase</keyword>
<dbReference type="Proteomes" id="UP000816034">
    <property type="component" value="Unassembled WGS sequence"/>
</dbReference>
<evidence type="ECO:0000313" key="8">
    <source>
        <dbReference type="EMBL" id="KAG2393540.1"/>
    </source>
</evidence>
<dbReference type="InterPro" id="IPR015422">
    <property type="entry name" value="PyrdxlP-dep_Trfase_small"/>
</dbReference>
<dbReference type="GeneID" id="68099525"/>
<dbReference type="PANTHER" id="PTHR46101:SF2">
    <property type="entry name" value="SERINE DECARBOXYLASE"/>
    <property type="match status" value="1"/>
</dbReference>
<feature type="modified residue" description="N6-(pyridoxal phosphate)lysine" evidence="6">
    <location>
        <position position="279"/>
    </location>
</feature>
<comment type="similarity">
    <text evidence="2 7">Belongs to the group II decarboxylase family.</text>
</comment>
<evidence type="ECO:0000256" key="5">
    <source>
        <dbReference type="ARBA" id="ARBA00023239"/>
    </source>
</evidence>
<evidence type="ECO:0000256" key="3">
    <source>
        <dbReference type="ARBA" id="ARBA00022793"/>
    </source>
</evidence>
<protein>
    <recommendedName>
        <fullName evidence="10">Histidine decarboxylase</fullName>
    </recommendedName>
</protein>
<dbReference type="InterPro" id="IPR051151">
    <property type="entry name" value="Group_II_Decarboxylase"/>
</dbReference>
<dbReference type="SUPFAM" id="SSF53383">
    <property type="entry name" value="PLP-dependent transferases"/>
    <property type="match status" value="1"/>
</dbReference>
<evidence type="ECO:0000256" key="7">
    <source>
        <dbReference type="RuleBase" id="RU000382"/>
    </source>
</evidence>
<dbReference type="AlphaFoldDB" id="A0AA88H2L0"/>
<dbReference type="Pfam" id="PF00282">
    <property type="entry name" value="Pyridoxal_deC"/>
    <property type="match status" value="1"/>
</dbReference>
<comment type="caution">
    <text evidence="8">The sequence shown here is derived from an EMBL/GenBank/DDBJ whole genome shotgun (WGS) entry which is preliminary data.</text>
</comment>
<evidence type="ECO:0000313" key="9">
    <source>
        <dbReference type="Proteomes" id="UP000816034"/>
    </source>
</evidence>
<dbReference type="GO" id="GO:0019752">
    <property type="term" value="P:carboxylic acid metabolic process"/>
    <property type="evidence" value="ECO:0007669"/>
    <property type="project" value="InterPro"/>
</dbReference>
<proteinExistence type="inferred from homology"/>
<keyword evidence="9" id="KW-1185">Reference proteome</keyword>
<dbReference type="InterPro" id="IPR015421">
    <property type="entry name" value="PyrdxlP-dep_Trfase_major"/>
</dbReference>
<accession>A0AA88H2L0</accession>
<dbReference type="RefSeq" id="XP_044555434.1">
    <property type="nucleotide sequence ID" value="XM_044697002.1"/>
</dbReference>
<dbReference type="Gene3D" id="3.90.1150.10">
    <property type="entry name" value="Aspartate Aminotransferase, domain 1"/>
    <property type="match status" value="1"/>
</dbReference>
<gene>
    <name evidence="8" type="ORF">C9374_007071</name>
</gene>
<keyword evidence="3" id="KW-0210">Decarboxylase</keyword>
<dbReference type="EMBL" id="PYSW02000002">
    <property type="protein sequence ID" value="KAG2393540.1"/>
    <property type="molecule type" value="Genomic_DNA"/>
</dbReference>
<evidence type="ECO:0000256" key="1">
    <source>
        <dbReference type="ARBA" id="ARBA00001933"/>
    </source>
</evidence>
<dbReference type="InterPro" id="IPR015424">
    <property type="entry name" value="PyrdxlP-dep_Trfase"/>
</dbReference>
<reference evidence="8 9" key="1">
    <citation type="journal article" date="2018" name="BMC Genomics">
        <title>The genome of Naegleria lovaniensis, the basis for a comparative approach to unravel pathogenicity factors of the human pathogenic amoeba N. fowleri.</title>
        <authorList>
            <person name="Liechti N."/>
            <person name="Schurch N."/>
            <person name="Bruggmann R."/>
            <person name="Wittwer M."/>
        </authorList>
    </citation>
    <scope>NUCLEOTIDE SEQUENCE [LARGE SCALE GENOMIC DNA]</scope>
    <source>
        <strain evidence="8 9">ATCC 30569</strain>
    </source>
</reference>
<keyword evidence="4 6" id="KW-0663">Pyridoxal phosphate</keyword>
<evidence type="ECO:0000256" key="4">
    <source>
        <dbReference type="ARBA" id="ARBA00022898"/>
    </source>
</evidence>
<dbReference type="PANTHER" id="PTHR46101">
    <property type="match status" value="1"/>
</dbReference>
<sequence length="444" mass="50599">MNTNTTSTSPSNSSNIDKNFNFVIQEDLPTHEILAQYKKHVEERTYHHFGYPYNLSYNHEELSPFLRYSINNLGDPFVESNYGVHSRAFEQSVLQFFAKLWKIGPCPDESNAQNWSHDEYWGYVTNCGTEGNLYGILLGREQFPDAVLVSSRESHYSVSKAAKLYRMPEIRVPTLYTGEIDYAILEQELIRNREETEDLSQGKKKRPVVMNVNIGTTVKGAVDNLDTILDIFKRTGYTEDEFFIHCDGALFALILPFIEEALEVNFTKPVGSISVSGHKFMGCPMPCGVTITRKRYVETLKSHIDYLNSVDTTIMGSRNGQASLYLWLTLRKKGTEGFAKDARKCLENAKYMEQLLRDAGVGCLLNPHSNTIVLERPKDEEFVKKWQLACEGTVAHCIVMPNVSREKISDFVQDYLEQRQRCPGVSCIAKHIGPQYCLCNDCKK</sequence>
<dbReference type="Gene3D" id="3.40.640.10">
    <property type="entry name" value="Type I PLP-dependent aspartate aminotransferase-like (Major domain)"/>
    <property type="match status" value="1"/>
</dbReference>
<comment type="cofactor">
    <cofactor evidence="1 6 7">
        <name>pyridoxal 5'-phosphate</name>
        <dbReference type="ChEBI" id="CHEBI:597326"/>
    </cofactor>
</comment>
<evidence type="ECO:0000256" key="6">
    <source>
        <dbReference type="PIRSR" id="PIRSR602129-50"/>
    </source>
</evidence>
<dbReference type="GO" id="GO:0030170">
    <property type="term" value="F:pyridoxal phosphate binding"/>
    <property type="evidence" value="ECO:0007669"/>
    <property type="project" value="InterPro"/>
</dbReference>
<organism evidence="8 9">
    <name type="scientific">Naegleria lovaniensis</name>
    <name type="common">Amoeba</name>
    <dbReference type="NCBI Taxonomy" id="51637"/>
    <lineage>
        <taxon>Eukaryota</taxon>
        <taxon>Discoba</taxon>
        <taxon>Heterolobosea</taxon>
        <taxon>Tetramitia</taxon>
        <taxon>Eutetramitia</taxon>
        <taxon>Vahlkampfiidae</taxon>
        <taxon>Naegleria</taxon>
    </lineage>
</organism>
<evidence type="ECO:0000256" key="2">
    <source>
        <dbReference type="ARBA" id="ARBA00009533"/>
    </source>
</evidence>
<dbReference type="GO" id="GO:0016831">
    <property type="term" value="F:carboxy-lyase activity"/>
    <property type="evidence" value="ECO:0007669"/>
    <property type="project" value="UniProtKB-KW"/>
</dbReference>
<name>A0AA88H2L0_NAELO</name>
<dbReference type="NCBIfam" id="NF002748">
    <property type="entry name" value="PRK02769.1"/>
    <property type="match status" value="1"/>
</dbReference>
<evidence type="ECO:0008006" key="10">
    <source>
        <dbReference type="Google" id="ProtNLM"/>
    </source>
</evidence>